<evidence type="ECO:0000313" key="3">
    <source>
        <dbReference type="Proteomes" id="UP000054007"/>
    </source>
</evidence>
<evidence type="ECO:0000313" key="2">
    <source>
        <dbReference type="EMBL" id="KIY61240.1"/>
    </source>
</evidence>
<proteinExistence type="predicted"/>
<name>A0A0D7ATC9_9AGAR</name>
<feature type="region of interest" description="Disordered" evidence="1">
    <location>
        <begin position="1106"/>
        <end position="1150"/>
    </location>
</feature>
<feature type="region of interest" description="Disordered" evidence="1">
    <location>
        <begin position="627"/>
        <end position="675"/>
    </location>
</feature>
<evidence type="ECO:0000256" key="1">
    <source>
        <dbReference type="SAM" id="MobiDB-lite"/>
    </source>
</evidence>
<accession>A0A0D7ATC9</accession>
<feature type="compositionally biased region" description="Acidic residues" evidence="1">
    <location>
        <begin position="125"/>
        <end position="148"/>
    </location>
</feature>
<keyword evidence="3" id="KW-1185">Reference proteome</keyword>
<dbReference type="STRING" id="1314674.A0A0D7ATC9"/>
<reference evidence="2 3" key="1">
    <citation type="journal article" date="2015" name="Fungal Genet. Biol.">
        <title>Evolution of novel wood decay mechanisms in Agaricales revealed by the genome sequences of Fistulina hepatica and Cylindrobasidium torrendii.</title>
        <authorList>
            <person name="Floudas D."/>
            <person name="Held B.W."/>
            <person name="Riley R."/>
            <person name="Nagy L.G."/>
            <person name="Koehler G."/>
            <person name="Ransdell A.S."/>
            <person name="Younus H."/>
            <person name="Chow J."/>
            <person name="Chiniquy J."/>
            <person name="Lipzen A."/>
            <person name="Tritt A."/>
            <person name="Sun H."/>
            <person name="Haridas S."/>
            <person name="LaButti K."/>
            <person name="Ohm R.A."/>
            <person name="Kues U."/>
            <person name="Blanchette R.A."/>
            <person name="Grigoriev I.V."/>
            <person name="Minto R.E."/>
            <person name="Hibbett D.S."/>
        </authorList>
    </citation>
    <scope>NUCLEOTIDE SEQUENCE [LARGE SCALE GENOMIC DNA]</scope>
    <source>
        <strain evidence="2 3">FP15055 ss-10</strain>
    </source>
</reference>
<feature type="region of interest" description="Disordered" evidence="1">
    <location>
        <begin position="238"/>
        <end position="344"/>
    </location>
</feature>
<feature type="non-terminal residue" evidence="2">
    <location>
        <position position="1"/>
    </location>
</feature>
<feature type="compositionally biased region" description="Polar residues" evidence="1">
    <location>
        <begin position="285"/>
        <end position="300"/>
    </location>
</feature>
<feature type="region of interest" description="Disordered" evidence="1">
    <location>
        <begin position="122"/>
        <end position="148"/>
    </location>
</feature>
<sequence length="1608" mass="178715">SGSQLNIMKRSVYEKHLAYAYPEEPHASVRMTDASGQEKLLEGQICNVEFKCGIVPTRANVYLGPESLPFDLLLGRPWQRDNLVGIKERPNGTFVTFNNFGQPELRPMEICVGREAIYNLPVLEPDSESSNEEDNDLADTEDNSEEEDSFLIRLNPLQKPAQVIPPERAKYLAQGYLVSSIHISKPDSDPQLKLQRVKAKQGHKRQLADCVETSGPQKMQGIEQVLEIHLDASQASITHVSDSKEGKEPITFSANPHQHCRVASPTLKHNSMEEQMDDKEMDSMSMAQQPSPIPSRQASPVPSGPTLPQVPEVQIHESEPSNQHQTAPSLSAHSPHIGKARTKTLKVKSTGTLELLWKRESGYGTRTVESSTTTIQGINERVAPHKQTHSQTEFQSQVMWIGDAGSLTKVTSQEVSSKYLDHPAYPKETSDSHQGIPRTEPACKNVATTAQQQIDNLRPRWQVVSDNRITMREDLLTPAEAQERIQRRQEFYEQKEKQIGLHRPEARIDSLVLAKHTENEEVLRSADKANQSKKGQGILKDVADRVLALAQTVSANNKIANKIAKEQSSSRQLDPLDYEDPPEIKQEKLALATGERKEPELGHNSSAEAKNWQLYTAPFPRTQTMNTLTRSDHSVGPTPLGKARNRSYERTGRDDRYEQSEEGYKEGERTQKNSRTEMPVTIKHFPCSTINAPLPLTYPPLDDGEPHATFTSAFPAFLTPNNHARPPPILAFTPIDHRFGRLISRAAQEVTEHSDNAEALSPAILVTPAAARLVPLHDEATGRTLEVSVFFNARHLSLREGIDPSVHIGTTLVVTIDGKIDAQFLPALERTYAGSPSGKLCGFAAHSPYLAPDGRTAQLSHNGGFLPLDLASAATTSETQANCMEFRERGLTAYETVDVLKQFPTLPINHTQLGVRLTDIPAPDRGCVAALVEELASIIGSAYSRNGELKGLGLIQPEETPRNNSVTFPLLANLLLDRQLFTLRSSRLGPIKPSEHQIAAANVFQLAVLDSNGFAHQQSTVGSVSKDLGTLTSDWIDDNDMRLVESRFLTNVTRVDRQLFDIRDSKYKLHWLSYTVLNALPCPVVPLCGPLLHALRESQEDLPHLESVTATPPPSLIKSPVSSPAPASPTQLSDVSIQAQRGSPGGSDMILTNDEELELREHGLELPEPPYREPTVVDNIGADTGPFITERFIACPLPPIQRQHSKSLMGETPTYVIREACHLVDCVRKREICPNPNSPCGLACGMVGQPFDGQHLTKELDTREPMLRVGVWKGPPVQDISVIEDGHLLHPLSPIYFPTSATLAAVDRAIPVYEVTRTAEKLVSAMAQPPRLYTAAPGEFLTDDQTAANESIRQAVYDFEREQELGEHDLAFKTAGHAPVTHYTLLGPPLDSSAPNLAIMRYQNNVFADELINGNPDLRVTYFNICIDRRPSIIRNVWREATSLSRLRDARRYVARFVEWIVLLAQATVFHSAVNVLPDDHPTHHYFYHHCHVLRYLVPDCRDANQGFNYICGHVNPAYESVLTDDVISGVRYLTYNPLLTGEEDELLQHAAVVLEFLQCGHLANECRKLRRLPTYAPAAIRTLLEQGYLEPVDNYDETGRLFPYILN</sequence>
<dbReference type="CDD" id="cd00303">
    <property type="entry name" value="retropepsin_like"/>
    <property type="match status" value="1"/>
</dbReference>
<protein>
    <submittedName>
        <fullName evidence="2">Uncharacterized protein</fullName>
    </submittedName>
</protein>
<feature type="compositionally biased region" description="Basic and acidic residues" evidence="1">
    <location>
        <begin position="646"/>
        <end position="675"/>
    </location>
</feature>
<dbReference type="EMBL" id="KN881001">
    <property type="protein sequence ID" value="KIY61240.1"/>
    <property type="molecule type" value="Genomic_DNA"/>
</dbReference>
<feature type="compositionally biased region" description="Polar residues" evidence="1">
    <location>
        <begin position="1130"/>
        <end position="1141"/>
    </location>
</feature>
<dbReference type="Proteomes" id="UP000054007">
    <property type="component" value="Unassembled WGS sequence"/>
</dbReference>
<feature type="compositionally biased region" description="Polar residues" evidence="1">
    <location>
        <begin position="320"/>
        <end position="332"/>
    </location>
</feature>
<gene>
    <name evidence="2" type="ORF">CYLTODRAFT_415574</name>
</gene>
<feature type="compositionally biased region" description="Low complexity" evidence="1">
    <location>
        <begin position="1119"/>
        <end position="1129"/>
    </location>
</feature>
<dbReference type="OrthoDB" id="3132296at2759"/>
<organism evidence="2 3">
    <name type="scientific">Cylindrobasidium torrendii FP15055 ss-10</name>
    <dbReference type="NCBI Taxonomy" id="1314674"/>
    <lineage>
        <taxon>Eukaryota</taxon>
        <taxon>Fungi</taxon>
        <taxon>Dikarya</taxon>
        <taxon>Basidiomycota</taxon>
        <taxon>Agaricomycotina</taxon>
        <taxon>Agaricomycetes</taxon>
        <taxon>Agaricomycetidae</taxon>
        <taxon>Agaricales</taxon>
        <taxon>Marasmiineae</taxon>
        <taxon>Physalacriaceae</taxon>
        <taxon>Cylindrobasidium</taxon>
    </lineage>
</organism>